<evidence type="ECO:0000259" key="4">
    <source>
        <dbReference type="Pfam" id="PF00675"/>
    </source>
</evidence>
<dbReference type="FunFam" id="3.30.830.10:FF:000021">
    <property type="entry name" value="Cytochrome b-c1 complex subunit 2"/>
    <property type="match status" value="1"/>
</dbReference>
<dbReference type="Pfam" id="PF05193">
    <property type="entry name" value="Peptidase_M16_C"/>
    <property type="match status" value="1"/>
</dbReference>
<dbReference type="EMBL" id="JAPWDV010000002">
    <property type="protein sequence ID" value="KAJ6220594.1"/>
    <property type="molecule type" value="Genomic_DNA"/>
</dbReference>
<evidence type="ECO:0000256" key="1">
    <source>
        <dbReference type="ARBA" id="ARBA00004173"/>
    </source>
</evidence>
<dbReference type="GO" id="GO:0046872">
    <property type="term" value="F:metal ion binding"/>
    <property type="evidence" value="ECO:0007669"/>
    <property type="project" value="InterPro"/>
</dbReference>
<dbReference type="FunFam" id="3.30.830.10:FF:000039">
    <property type="entry name" value="Ubiquinol-cytochrome c reductase core subunit 2"/>
    <property type="match status" value="1"/>
</dbReference>
<keyword evidence="2" id="KW-0809">Transit peptide</keyword>
<dbReference type="AlphaFoldDB" id="A0A9Q0M855"/>
<dbReference type="InterPro" id="IPR011249">
    <property type="entry name" value="Metalloenz_LuxS/M16"/>
</dbReference>
<dbReference type="SUPFAM" id="SSF63411">
    <property type="entry name" value="LuxS/MPP-like metallohydrolase"/>
    <property type="match status" value="2"/>
</dbReference>
<evidence type="ECO:0008006" key="8">
    <source>
        <dbReference type="Google" id="ProtNLM"/>
    </source>
</evidence>
<reference evidence="6" key="1">
    <citation type="submission" date="2022-12" db="EMBL/GenBank/DDBJ databases">
        <title>Genome assemblies of Blomia tropicalis.</title>
        <authorList>
            <person name="Cui Y."/>
        </authorList>
    </citation>
    <scope>NUCLEOTIDE SEQUENCE</scope>
    <source>
        <tissue evidence="6">Adult mites</tissue>
    </source>
</reference>
<keyword evidence="7" id="KW-1185">Reference proteome</keyword>
<dbReference type="InterPro" id="IPR011765">
    <property type="entry name" value="Pept_M16_N"/>
</dbReference>
<dbReference type="OMA" id="APKFALY"/>
<accession>A0A9Q0M855</accession>
<dbReference type="GO" id="GO:0005739">
    <property type="term" value="C:mitochondrion"/>
    <property type="evidence" value="ECO:0007669"/>
    <property type="project" value="UniProtKB-SubCell"/>
</dbReference>
<organism evidence="6 7">
    <name type="scientific">Blomia tropicalis</name>
    <name type="common">Mite</name>
    <dbReference type="NCBI Taxonomy" id="40697"/>
    <lineage>
        <taxon>Eukaryota</taxon>
        <taxon>Metazoa</taxon>
        <taxon>Ecdysozoa</taxon>
        <taxon>Arthropoda</taxon>
        <taxon>Chelicerata</taxon>
        <taxon>Arachnida</taxon>
        <taxon>Acari</taxon>
        <taxon>Acariformes</taxon>
        <taxon>Sarcoptiformes</taxon>
        <taxon>Astigmata</taxon>
        <taxon>Glycyphagoidea</taxon>
        <taxon>Echimyopodidae</taxon>
        <taxon>Blomia</taxon>
    </lineage>
</organism>
<dbReference type="PANTHER" id="PTHR11851">
    <property type="entry name" value="METALLOPROTEASE"/>
    <property type="match status" value="1"/>
</dbReference>
<dbReference type="InterPro" id="IPR007863">
    <property type="entry name" value="Peptidase_M16_C"/>
</dbReference>
<evidence type="ECO:0000259" key="5">
    <source>
        <dbReference type="Pfam" id="PF05193"/>
    </source>
</evidence>
<protein>
    <recommendedName>
        <fullName evidence="8">Cytochrome b-c1 complex subunit 2, mitochondrial</fullName>
    </recommendedName>
</protein>
<dbReference type="GO" id="GO:0016020">
    <property type="term" value="C:membrane"/>
    <property type="evidence" value="ECO:0007669"/>
    <property type="project" value="UniProtKB-ARBA"/>
</dbReference>
<dbReference type="Pfam" id="PF00675">
    <property type="entry name" value="Peptidase_M16"/>
    <property type="match status" value="1"/>
</dbReference>
<dbReference type="OrthoDB" id="6369905at2759"/>
<evidence type="ECO:0000256" key="3">
    <source>
        <dbReference type="ARBA" id="ARBA00023128"/>
    </source>
</evidence>
<dbReference type="Proteomes" id="UP001142055">
    <property type="component" value="Chromosome 2"/>
</dbReference>
<comment type="subcellular location">
    <subcellularLocation>
        <location evidence="1">Mitochondrion</location>
    </subcellularLocation>
</comment>
<dbReference type="InterPro" id="IPR050361">
    <property type="entry name" value="MPP/UQCRC_Complex"/>
</dbReference>
<feature type="domain" description="Peptidase M16 C-terminal" evidence="5">
    <location>
        <begin position="197"/>
        <end position="374"/>
    </location>
</feature>
<sequence length="447" mass="48070">MNNKLKSLSSVPLRRYLASHAAKPASKSGNEVRTTTLPSGVILASVQSDSPLARVGVVIRAGARFEPKNQLGLTHTLRSAAGMTTKNHTGFGITRNIEYFGGRLSVAGSRDTISYLLEMHNDEDIIARNVSMLGETITAPQFKHWELSDNIERINADLSILEDTPYIQLAEALHAVAFKGGLRKSLYTPKFMVGKHTTEALQQYVKERFVGPNTAIVGVGLEHDELVQLVGKHFGLQSHQPSKCQCKFIGGEVHIDSSLPLTYVALATEGAGLKSGKNAIALQLFQTILGSGTQIKNAYGISQVTRLGRALPQAPGVAAAAFNLSYEDTGLFGINLIVPNDQDVTMLLKTAIKEFRNAAASVNETELNEAKKNLKTSILIASDTGDSLATEIGSQLLLRGGDLNDLTSQIDTISLADLKQIAQKLLKSKLALATIGSNAPYLDDLIE</sequence>
<name>A0A9Q0M855_BLOTA</name>
<gene>
    <name evidence="6" type="ORF">RDWZM_006406</name>
</gene>
<dbReference type="PANTHER" id="PTHR11851:SF226">
    <property type="entry name" value="CYTOCHROME B-C1 COMPLEX SUBUNIT 2, MITOCHONDRIAL"/>
    <property type="match status" value="1"/>
</dbReference>
<evidence type="ECO:0000256" key="2">
    <source>
        <dbReference type="ARBA" id="ARBA00022946"/>
    </source>
</evidence>
<comment type="caution">
    <text evidence="6">The sequence shown here is derived from an EMBL/GenBank/DDBJ whole genome shotgun (WGS) entry which is preliminary data.</text>
</comment>
<evidence type="ECO:0000313" key="6">
    <source>
        <dbReference type="EMBL" id="KAJ6220594.1"/>
    </source>
</evidence>
<proteinExistence type="predicted"/>
<keyword evidence="3" id="KW-0496">Mitochondrion</keyword>
<feature type="domain" description="Peptidase M16 N-terminal" evidence="4">
    <location>
        <begin position="47"/>
        <end position="189"/>
    </location>
</feature>
<dbReference type="Gene3D" id="3.30.830.10">
    <property type="entry name" value="Metalloenzyme, LuxS/M16 peptidase-like"/>
    <property type="match status" value="2"/>
</dbReference>
<evidence type="ECO:0000313" key="7">
    <source>
        <dbReference type="Proteomes" id="UP001142055"/>
    </source>
</evidence>